<comment type="caution">
    <text evidence="15">The sequence shown here is derived from an EMBL/GenBank/DDBJ whole genome shotgun (WGS) entry which is preliminary data.</text>
</comment>
<evidence type="ECO:0000256" key="9">
    <source>
        <dbReference type="ARBA" id="ARBA00069061"/>
    </source>
</evidence>
<keyword evidence="13" id="KW-1133">Transmembrane helix</keyword>
<dbReference type="GO" id="GO:0006869">
    <property type="term" value="P:lipid transport"/>
    <property type="evidence" value="ECO:0007669"/>
    <property type="project" value="UniProtKB-KW"/>
</dbReference>
<dbReference type="SMART" id="SM00234">
    <property type="entry name" value="START"/>
    <property type="match status" value="1"/>
</dbReference>
<dbReference type="STRING" id="94643.A0A2A9ML01"/>
<keyword evidence="3" id="KW-0963">Cytoplasm</keyword>
<evidence type="ECO:0000256" key="7">
    <source>
        <dbReference type="ARBA" id="ARBA00023121"/>
    </source>
</evidence>
<keyword evidence="7" id="KW-0446">Lipid-binding</keyword>
<dbReference type="SUPFAM" id="SSF55961">
    <property type="entry name" value="Bet v1-like"/>
    <property type="match status" value="1"/>
</dbReference>
<keyword evidence="6" id="KW-0445">Lipid transport</keyword>
<feature type="transmembrane region" description="Helical" evidence="13">
    <location>
        <begin position="187"/>
        <end position="212"/>
    </location>
</feature>
<evidence type="ECO:0000256" key="3">
    <source>
        <dbReference type="ARBA" id="ARBA00022490"/>
    </source>
</evidence>
<dbReference type="KEGG" id="bbes:BESB_010270"/>
<dbReference type="CDD" id="cd00177">
    <property type="entry name" value="START"/>
    <property type="match status" value="1"/>
</dbReference>
<feature type="region of interest" description="Disordered" evidence="12">
    <location>
        <begin position="397"/>
        <end position="421"/>
    </location>
</feature>
<keyword evidence="5" id="KW-0007">Acetylation</keyword>
<keyword evidence="13" id="KW-0472">Membrane</keyword>
<dbReference type="Gene3D" id="3.30.530.20">
    <property type="match status" value="1"/>
</dbReference>
<keyword evidence="4" id="KW-0597">Phosphoprotein</keyword>
<evidence type="ECO:0000256" key="2">
    <source>
        <dbReference type="ARBA" id="ARBA00022448"/>
    </source>
</evidence>
<comment type="subunit">
    <text evidence="8">Interacts with ACOT13/THEM2.</text>
</comment>
<dbReference type="InterPro" id="IPR023393">
    <property type="entry name" value="START-like_dom_sf"/>
</dbReference>
<evidence type="ECO:0000256" key="1">
    <source>
        <dbReference type="ARBA" id="ARBA00004496"/>
    </source>
</evidence>
<evidence type="ECO:0000313" key="15">
    <source>
        <dbReference type="EMBL" id="PFH38685.1"/>
    </source>
</evidence>
<dbReference type="OrthoDB" id="5403181at2759"/>
<reference evidence="15 16" key="1">
    <citation type="submission" date="2017-09" db="EMBL/GenBank/DDBJ databases">
        <title>Genome sequencing of Besnoitia besnoiti strain Bb-Ger1.</title>
        <authorList>
            <person name="Schares G."/>
            <person name="Venepally P."/>
            <person name="Lorenzi H.A."/>
        </authorList>
    </citation>
    <scope>NUCLEOTIDE SEQUENCE [LARGE SCALE GENOMIC DNA]</scope>
    <source>
        <strain evidence="15 16">Bb-Ger1</strain>
    </source>
</reference>
<keyword evidence="2" id="KW-0813">Transport</keyword>
<keyword evidence="13" id="KW-0812">Transmembrane</keyword>
<dbReference type="Pfam" id="PF01852">
    <property type="entry name" value="START"/>
    <property type="match status" value="1"/>
</dbReference>
<gene>
    <name evidence="15" type="ORF">BESB_010270</name>
</gene>
<dbReference type="VEuPathDB" id="ToxoDB:BESB_010270"/>
<evidence type="ECO:0000256" key="10">
    <source>
        <dbReference type="ARBA" id="ARBA00077188"/>
    </source>
</evidence>
<dbReference type="PROSITE" id="PS50848">
    <property type="entry name" value="START"/>
    <property type="match status" value="1"/>
</dbReference>
<keyword evidence="16" id="KW-1185">Reference proteome</keyword>
<dbReference type="PANTHER" id="PTHR19308:SF14">
    <property type="entry name" value="START DOMAIN-CONTAINING PROTEIN"/>
    <property type="match status" value="1"/>
</dbReference>
<feature type="compositionally biased region" description="Acidic residues" evidence="12">
    <location>
        <begin position="410"/>
        <end position="419"/>
    </location>
</feature>
<dbReference type="RefSeq" id="XP_029222694.1">
    <property type="nucleotide sequence ID" value="XM_029359781.1"/>
</dbReference>
<evidence type="ECO:0000256" key="8">
    <source>
        <dbReference type="ARBA" id="ARBA00063535"/>
    </source>
</evidence>
<feature type="domain" description="START" evidence="14">
    <location>
        <begin position="665"/>
        <end position="851"/>
    </location>
</feature>
<dbReference type="GeneID" id="40306089"/>
<organism evidence="15 16">
    <name type="scientific">Besnoitia besnoiti</name>
    <name type="common">Apicomplexan protozoan</name>
    <dbReference type="NCBI Taxonomy" id="94643"/>
    <lineage>
        <taxon>Eukaryota</taxon>
        <taxon>Sar</taxon>
        <taxon>Alveolata</taxon>
        <taxon>Apicomplexa</taxon>
        <taxon>Conoidasida</taxon>
        <taxon>Coccidia</taxon>
        <taxon>Eucoccidiorida</taxon>
        <taxon>Eimeriorina</taxon>
        <taxon>Sarcocystidae</taxon>
        <taxon>Besnoitia</taxon>
    </lineage>
</organism>
<dbReference type="GO" id="GO:0008289">
    <property type="term" value="F:lipid binding"/>
    <property type="evidence" value="ECO:0007669"/>
    <property type="project" value="UniProtKB-KW"/>
</dbReference>
<dbReference type="FunFam" id="3.30.530.20:FF:000017">
    <property type="entry name" value="Phosphatidylcholine transfer protein, putative"/>
    <property type="match status" value="1"/>
</dbReference>
<dbReference type="Proteomes" id="UP000224006">
    <property type="component" value="Chromosome I"/>
</dbReference>
<feature type="region of interest" description="Disordered" evidence="12">
    <location>
        <begin position="536"/>
        <end position="625"/>
    </location>
</feature>
<feature type="compositionally biased region" description="Polar residues" evidence="12">
    <location>
        <begin position="12"/>
        <end position="22"/>
    </location>
</feature>
<evidence type="ECO:0000256" key="11">
    <source>
        <dbReference type="ARBA" id="ARBA00079049"/>
    </source>
</evidence>
<dbReference type="InterPro" id="IPR002913">
    <property type="entry name" value="START_lipid-bd_dom"/>
</dbReference>
<evidence type="ECO:0000313" key="16">
    <source>
        <dbReference type="Proteomes" id="UP000224006"/>
    </source>
</evidence>
<feature type="region of interest" description="Disordered" evidence="12">
    <location>
        <begin position="442"/>
        <end position="495"/>
    </location>
</feature>
<comment type="subcellular location">
    <subcellularLocation>
        <location evidence="1">Cytoplasm</location>
    </subcellularLocation>
</comment>
<dbReference type="GO" id="GO:0005829">
    <property type="term" value="C:cytosol"/>
    <property type="evidence" value="ECO:0007669"/>
    <property type="project" value="UniProtKB-ARBA"/>
</dbReference>
<sequence length="865" mass="93593">MTSPTSAPPHSGQASPATTGESTAHKSAPPLEIQLPLQRRGVSLSNCLPSDGREEAPVSAPASAPAAAPAAVSPERLQAGTKSESSDPQRAGHSKSSPAGKRGNRSSVDDAALAAALLQGVVDDIDAVPKGYITYWNDRVDEEQVEALGESEEFERLYMEQQAKQLPFRTSTTEWTVNTAAGAMVCVMAWGPIMMVLCFVVGGALGFGFAIAHDLWQMRKKQTAATKQKQKLDQLMRWADFHFRSSQNQLQLIFKVILEYQVLARLGAFSKTARSQLKLLYAFLSRDDVGRCLWLYLDFFEDHFRIMTRSEIAMCSLVCTVSVECCKSLRKKKPPPVVLRMMQMVEAPAVQRIFDTGKNAAAFAVTQDQKLKEMDAIMYADAAKQVQRHILRGGELLDPLHSTPAAAPAESEEETEEDHSDFFDHETDSLMDHLFLGPSAAAAGGAGGVTPPPAEGAEFVPPGRGAQVPASVVSPHSEPAEDTEGIRRASTGAAQSPALASEATLLGPLKPIDNFNVALSLTPADPLASAALAPAVGGAGGSERAPHASTGAGFSRRTSKLVRPAGAVPPAGPEPPAAGAVPAGAVSQRGSFYSDADEDQSPRARGKSRPSVAHRDSKKLDAAGPPRLFKSYQDLVDFDVNLKHQTPIGLYEFDFLDEKMAQDVNDPSWELTVDQKGIRVYKYIAPNSPVVLVKAYAELEGIPMPVLCHEIRDIQMRLQWDSTFEDYRIIESNVNHNEIIYCLMKAPFPVSNRDFLQWRRTEVDLEAGVVKMLMRSASHPSVPERPGVVRAETILSGYVMQARGPNSSSVFILAQTDVKGLIPKWVVNTTAARAPVGWVENLRKACLKFMKEHGTEVPASSLVSS</sequence>
<evidence type="ECO:0000256" key="13">
    <source>
        <dbReference type="SAM" id="Phobius"/>
    </source>
</evidence>
<evidence type="ECO:0000259" key="14">
    <source>
        <dbReference type="PROSITE" id="PS50848"/>
    </source>
</evidence>
<accession>A0A2A9ML01</accession>
<proteinExistence type="predicted"/>
<evidence type="ECO:0000256" key="5">
    <source>
        <dbReference type="ARBA" id="ARBA00022990"/>
    </source>
</evidence>
<evidence type="ECO:0000256" key="4">
    <source>
        <dbReference type="ARBA" id="ARBA00022553"/>
    </source>
</evidence>
<feature type="compositionally biased region" description="Low complexity" evidence="12">
    <location>
        <begin position="577"/>
        <end position="586"/>
    </location>
</feature>
<dbReference type="AlphaFoldDB" id="A0A2A9ML01"/>
<name>A0A2A9ML01_BESBE</name>
<protein>
    <recommendedName>
        <fullName evidence="9">Phosphatidylcholine transfer protein</fullName>
    </recommendedName>
    <alternativeName>
        <fullName evidence="11">START domain-containing protein 2</fullName>
    </alternativeName>
    <alternativeName>
        <fullName evidence="10">StAR-related lipid transfer protein 2</fullName>
    </alternativeName>
</protein>
<evidence type="ECO:0000256" key="6">
    <source>
        <dbReference type="ARBA" id="ARBA00023055"/>
    </source>
</evidence>
<evidence type="ECO:0000256" key="12">
    <source>
        <dbReference type="SAM" id="MobiDB-lite"/>
    </source>
</evidence>
<dbReference type="EMBL" id="NWUJ01000001">
    <property type="protein sequence ID" value="PFH38685.1"/>
    <property type="molecule type" value="Genomic_DNA"/>
</dbReference>
<feature type="region of interest" description="Disordered" evidence="12">
    <location>
        <begin position="1"/>
        <end position="106"/>
    </location>
</feature>
<dbReference type="PANTHER" id="PTHR19308">
    <property type="entry name" value="PHOSPHATIDYLCHOLINE TRANSFER PROTEIN"/>
    <property type="match status" value="1"/>
</dbReference>
<feature type="compositionally biased region" description="Low complexity" evidence="12">
    <location>
        <begin position="57"/>
        <end position="74"/>
    </location>
</feature>
<dbReference type="InterPro" id="IPR051213">
    <property type="entry name" value="START_lipid_transfer"/>
</dbReference>